<dbReference type="PANTHER" id="PTHR37610">
    <property type="entry name" value="CCHC-TYPE DOMAIN-CONTAINING PROTEIN"/>
    <property type="match status" value="1"/>
</dbReference>
<feature type="region of interest" description="Disordered" evidence="1">
    <location>
        <begin position="297"/>
        <end position="323"/>
    </location>
</feature>
<dbReference type="InterPro" id="IPR005162">
    <property type="entry name" value="Retrotrans_gag_dom"/>
</dbReference>
<feature type="region of interest" description="Disordered" evidence="1">
    <location>
        <begin position="345"/>
        <end position="377"/>
    </location>
</feature>
<feature type="compositionally biased region" description="Polar residues" evidence="1">
    <location>
        <begin position="301"/>
        <end position="314"/>
    </location>
</feature>
<gene>
    <name evidence="5 6" type="primary">LOC108981984</name>
</gene>
<dbReference type="Pfam" id="PF03732">
    <property type="entry name" value="Retrotrans_gag"/>
    <property type="match status" value="1"/>
</dbReference>
<dbReference type="RefSeq" id="XP_035550402.1">
    <property type="nucleotide sequence ID" value="XM_035694509.1"/>
</dbReference>
<evidence type="ECO:0000313" key="4">
    <source>
        <dbReference type="Proteomes" id="UP000235220"/>
    </source>
</evidence>
<name>A0A6P9ET55_JUGRE</name>
<evidence type="ECO:0000259" key="3">
    <source>
        <dbReference type="Pfam" id="PF14244"/>
    </source>
</evidence>
<evidence type="ECO:0000313" key="6">
    <source>
        <dbReference type="RefSeq" id="XP_035550402.1"/>
    </source>
</evidence>
<reference evidence="5 6" key="1">
    <citation type="submission" date="2025-04" db="UniProtKB">
        <authorList>
            <consortium name="RefSeq"/>
        </authorList>
    </citation>
    <scope>IDENTIFICATION</scope>
    <source>
        <tissue evidence="5 6">Leaves</tissue>
    </source>
</reference>
<dbReference type="KEGG" id="jre:108981984"/>
<feature type="domain" description="Retrotransposon Copia-like N-terminal" evidence="3">
    <location>
        <begin position="29"/>
        <end position="76"/>
    </location>
</feature>
<dbReference type="Proteomes" id="UP000235220">
    <property type="component" value="Chromosome 10"/>
</dbReference>
<dbReference type="OrthoDB" id="5544992at2759"/>
<evidence type="ECO:0000256" key="1">
    <source>
        <dbReference type="SAM" id="MobiDB-lite"/>
    </source>
</evidence>
<proteinExistence type="predicted"/>
<dbReference type="RefSeq" id="XP_035550401.1">
    <property type="nucleotide sequence ID" value="XM_035694508.1"/>
</dbReference>
<dbReference type="InterPro" id="IPR029472">
    <property type="entry name" value="Copia-like_N"/>
</dbReference>
<dbReference type="AlphaFoldDB" id="A0A6P9ET55"/>
<dbReference type="Pfam" id="PF14244">
    <property type="entry name" value="Retrotran_gag_3"/>
    <property type="match status" value="1"/>
</dbReference>
<keyword evidence="4" id="KW-1185">Reference proteome</keyword>
<organism evidence="4 5">
    <name type="scientific">Juglans regia</name>
    <name type="common">English walnut</name>
    <dbReference type="NCBI Taxonomy" id="51240"/>
    <lineage>
        <taxon>Eukaryota</taxon>
        <taxon>Viridiplantae</taxon>
        <taxon>Streptophyta</taxon>
        <taxon>Embryophyta</taxon>
        <taxon>Tracheophyta</taxon>
        <taxon>Spermatophyta</taxon>
        <taxon>Magnoliopsida</taxon>
        <taxon>eudicotyledons</taxon>
        <taxon>Gunneridae</taxon>
        <taxon>Pentapetalae</taxon>
        <taxon>rosids</taxon>
        <taxon>fabids</taxon>
        <taxon>Fagales</taxon>
        <taxon>Juglandaceae</taxon>
        <taxon>Juglans</taxon>
    </lineage>
</organism>
<accession>A0A6P9ET55</accession>
<protein>
    <submittedName>
        <fullName evidence="5 6">Uncharacterized protein LOC108981984 isoform X1</fullName>
    </submittedName>
</protein>
<dbReference type="PANTHER" id="PTHR37610:SF100">
    <property type="entry name" value="COPIA-LIKE POLYPROTEIN_RETROTRANSPOSON"/>
    <property type="match status" value="1"/>
</dbReference>
<evidence type="ECO:0000313" key="5">
    <source>
        <dbReference type="RefSeq" id="XP_035550401.1"/>
    </source>
</evidence>
<dbReference type="GeneID" id="108981984"/>
<evidence type="ECO:0000259" key="2">
    <source>
        <dbReference type="Pfam" id="PF03732"/>
    </source>
</evidence>
<feature type="domain" description="Retrotransposon gag" evidence="2">
    <location>
        <begin position="94"/>
        <end position="198"/>
    </location>
</feature>
<sequence length="377" mass="42427">MESDSSDSDSSSSPFSPSLDNPSHPYFLHHGENPGVMLVTDRLNGDNYHSWSQSMSKAISVKNKTGFITGIHKKPKSDIDPLYLPWIRCNDMVVSWILNSVAKNIGSSILYIDNASDMWKDLQDRFSQGNRPRIFQLRKAISFLKQDHKSVSDYYTELKSFWDELANYRRLPQCSVETLRFFEEIQQEEYVMQFLMGLSDSFNSIRSQILLIDPFPSMNKVISLVLQEEKQREISLETSVPSLELVAALTARPAKIGTNVAKQTNFRKDKPVCSHCGYIGHTSEKCYRIHGFPPGFKSKKGNNASANQSSSPMGKSSDDTPKFSLSQDQYQQLLAMLKPQSISSSVNQVSSGILPTPQPPSTDHFAGPAYMENDWDG</sequence>